<accession>A0AA35L6G2</accession>
<proteinExistence type="predicted"/>
<feature type="signal peptide" evidence="3">
    <location>
        <begin position="1"/>
        <end position="20"/>
    </location>
</feature>
<evidence type="ECO:0000256" key="1">
    <source>
        <dbReference type="SAM" id="MobiDB-lite"/>
    </source>
</evidence>
<organism evidence="4 5">
    <name type="scientific">Podarcis lilfordi</name>
    <name type="common">Lilford's wall lizard</name>
    <dbReference type="NCBI Taxonomy" id="74358"/>
    <lineage>
        <taxon>Eukaryota</taxon>
        <taxon>Metazoa</taxon>
        <taxon>Chordata</taxon>
        <taxon>Craniata</taxon>
        <taxon>Vertebrata</taxon>
        <taxon>Euteleostomi</taxon>
        <taxon>Lepidosauria</taxon>
        <taxon>Squamata</taxon>
        <taxon>Bifurcata</taxon>
        <taxon>Unidentata</taxon>
        <taxon>Episquamata</taxon>
        <taxon>Laterata</taxon>
        <taxon>Lacertibaenia</taxon>
        <taxon>Lacertidae</taxon>
        <taxon>Podarcis</taxon>
    </lineage>
</organism>
<keyword evidence="2" id="KW-1133">Transmembrane helix</keyword>
<evidence type="ECO:0000313" key="5">
    <source>
        <dbReference type="Proteomes" id="UP001178461"/>
    </source>
</evidence>
<dbReference type="Proteomes" id="UP001178461">
    <property type="component" value="Chromosome 13"/>
</dbReference>
<feature type="chain" id="PRO_5041345023" evidence="3">
    <location>
        <begin position="21"/>
        <end position="280"/>
    </location>
</feature>
<dbReference type="AlphaFoldDB" id="A0AA35L6G2"/>
<sequence>MDLNHLLACLLLLFLGASHATTDEAPSTPLFSSPSPLPTTWSSTPQTSPESTQGPTSDATDVTSSPKPSLTQQDQDHKEPSVSSPQTEKPRLPQEKMEAAPFKFPEADIEESGGSQQWETAAQGVAIMLMKPKGQLSAGEAHTAASHAMGLFLAGCGLLLCLFIGVYCAYSRGSKKEPFSHHRLYEDGFDDPALFLDSPKDYDWFFYETDGYVYPTASQAQTQPIQTLSIPALKQPPPALDGSPGKLASSEVGQDSKQPQASPVKLECLSPANLRTGNFI</sequence>
<keyword evidence="3" id="KW-0732">Signal</keyword>
<name>A0AA35L6G2_9SAUR</name>
<evidence type="ECO:0000313" key="4">
    <source>
        <dbReference type="EMBL" id="CAI5790695.1"/>
    </source>
</evidence>
<feature type="transmembrane region" description="Helical" evidence="2">
    <location>
        <begin position="148"/>
        <end position="170"/>
    </location>
</feature>
<feature type="region of interest" description="Disordered" evidence="1">
    <location>
        <begin position="24"/>
        <end position="96"/>
    </location>
</feature>
<feature type="compositionally biased region" description="Low complexity" evidence="1">
    <location>
        <begin position="26"/>
        <end position="57"/>
    </location>
</feature>
<feature type="compositionally biased region" description="Polar residues" evidence="1">
    <location>
        <begin position="58"/>
        <end position="73"/>
    </location>
</feature>
<reference evidence="4" key="1">
    <citation type="submission" date="2022-12" db="EMBL/GenBank/DDBJ databases">
        <authorList>
            <person name="Alioto T."/>
            <person name="Alioto T."/>
            <person name="Gomez Garrido J."/>
        </authorList>
    </citation>
    <scope>NUCLEOTIDE SEQUENCE</scope>
</reference>
<keyword evidence="2" id="KW-0812">Transmembrane</keyword>
<dbReference type="EMBL" id="OX395138">
    <property type="protein sequence ID" value="CAI5790695.1"/>
    <property type="molecule type" value="Genomic_DNA"/>
</dbReference>
<keyword evidence="2" id="KW-0472">Membrane</keyword>
<feature type="region of interest" description="Disordered" evidence="1">
    <location>
        <begin position="232"/>
        <end position="264"/>
    </location>
</feature>
<keyword evidence="5" id="KW-1185">Reference proteome</keyword>
<protein>
    <submittedName>
        <fullName evidence="4">Uncharacterized protein</fullName>
    </submittedName>
</protein>
<gene>
    <name evidence="4" type="ORF">PODLI_1B002982</name>
</gene>
<feature type="compositionally biased region" description="Polar residues" evidence="1">
    <location>
        <begin position="251"/>
        <end position="261"/>
    </location>
</feature>
<evidence type="ECO:0000256" key="3">
    <source>
        <dbReference type="SAM" id="SignalP"/>
    </source>
</evidence>
<evidence type="ECO:0000256" key="2">
    <source>
        <dbReference type="SAM" id="Phobius"/>
    </source>
</evidence>